<gene>
    <name evidence="4" type="ORF">DC53_18715</name>
</gene>
<evidence type="ECO:0000313" key="4">
    <source>
        <dbReference type="EMBL" id="KDC49083.1"/>
    </source>
</evidence>
<protein>
    <submittedName>
        <fullName evidence="4">Sulfatase</fullName>
    </submittedName>
</protein>
<keyword evidence="2" id="KW-0378">Hydrolase</keyword>
<dbReference type="GO" id="GO:0046872">
    <property type="term" value="F:metal ion binding"/>
    <property type="evidence" value="ECO:0007669"/>
    <property type="project" value="UniProtKB-KW"/>
</dbReference>
<dbReference type="InterPro" id="IPR017850">
    <property type="entry name" value="Alkaline_phosphatase_core_sf"/>
</dbReference>
<dbReference type="InterPro" id="IPR000917">
    <property type="entry name" value="Sulfatase_N"/>
</dbReference>
<dbReference type="Gene3D" id="3.40.720.10">
    <property type="entry name" value="Alkaline Phosphatase, subunit A"/>
    <property type="match status" value="1"/>
</dbReference>
<dbReference type="RefSeq" id="WP_050484168.1">
    <property type="nucleotide sequence ID" value="NZ_JJNZ01000074.1"/>
</dbReference>
<evidence type="ECO:0000256" key="2">
    <source>
        <dbReference type="ARBA" id="ARBA00022801"/>
    </source>
</evidence>
<proteinExistence type="predicted"/>
<dbReference type="PANTHER" id="PTHR45953">
    <property type="entry name" value="IDURONATE 2-SULFATASE"/>
    <property type="match status" value="1"/>
</dbReference>
<sequence>MAIYLYDRNKIFKLIVFVCGVCTLLLSGLVQSKQPNILWIITDDQRPDSVSAYNQAVYGQNNSPLGYVESPNIDKLAAEGVLFTHAFTNSPVCGPSRGSMHSGRYPFRNGHYAFELTHQNPDFVKPTVSEVMRSNGYTTSTFGKEDHYIYKWGPGQGFHNAQLFDVKVHFKNDLQKNGLGDLFTKAQYDENYNVIGTTENVLYPDGTQRKYYLKRNNAELTTEDIAQKKLTDKEFDILRAYTRGNTDLILGGENPKPAGETIDAYIVKEFQHYLQNANTEYSSLWGKKMQGANSAVPQFLHLGFHLPHTPVLPPKSFRDRFKNKQYKVPSFNESELKKLPKQLLGIYETSKMKGMTDAEIQQAIQDYYAFCAYGDFLIGEAVETFKQYSKKNNQEYVIIFTVGDHSWHLGEQGMEAKFGPWQQSVGNAAIVVASDKSLLPANKINSDLVEFVDFAPTIMAAGGVDASEPQYSYLDGVSLFDVYNESIPKREYVLGEINVIVGPRAYLHSKRFRFSMRTRPFSNINLKPSQLGKDLKWALTAPAEDVEMALYDLDKDPKEQNNVAYDKHYAGLANWFRNKLGNIVLGDNRIEVDWSKANSYHLSDFAVGADDKKLNIPRQLIPR</sequence>
<name>A0ABD3Y4P1_9GAMM</name>
<evidence type="ECO:0000313" key="5">
    <source>
        <dbReference type="Proteomes" id="UP000027154"/>
    </source>
</evidence>
<comment type="caution">
    <text evidence="4">The sequence shown here is derived from an EMBL/GenBank/DDBJ whole genome shotgun (WGS) entry which is preliminary data.</text>
</comment>
<reference evidence="4 5" key="1">
    <citation type="submission" date="2014-04" db="EMBL/GenBank/DDBJ databases">
        <title>Pseudoalteromonas galatheae sp. nov., isolated from a deep-sea polychaete near Canal Concepcion, Chile.</title>
        <authorList>
            <person name="Machado H.R."/>
            <person name="Gram L."/>
            <person name="Vynne N.G."/>
        </authorList>
    </citation>
    <scope>NUCLEOTIDE SEQUENCE [LARGE SCALE GENOMIC DNA]</scope>
    <source>
        <strain evidence="4 5">KMM216</strain>
    </source>
</reference>
<organism evidence="4 5">
    <name type="scientific">Pseudoalteromonas fuliginea</name>
    <dbReference type="NCBI Taxonomy" id="1872678"/>
    <lineage>
        <taxon>Bacteria</taxon>
        <taxon>Pseudomonadati</taxon>
        <taxon>Pseudomonadota</taxon>
        <taxon>Gammaproteobacteria</taxon>
        <taxon>Alteromonadales</taxon>
        <taxon>Pseudoalteromonadaceae</taxon>
        <taxon>Pseudoalteromonas</taxon>
    </lineage>
</organism>
<dbReference type="PANTHER" id="PTHR45953:SF1">
    <property type="entry name" value="IDURONATE 2-SULFATASE"/>
    <property type="match status" value="1"/>
</dbReference>
<dbReference type="CDD" id="cd16153">
    <property type="entry name" value="sulfatase_like"/>
    <property type="match status" value="1"/>
</dbReference>
<dbReference type="Proteomes" id="UP000027154">
    <property type="component" value="Unassembled WGS sequence"/>
</dbReference>
<dbReference type="EMBL" id="JJNZ01000074">
    <property type="protein sequence ID" value="KDC49083.1"/>
    <property type="molecule type" value="Genomic_DNA"/>
</dbReference>
<feature type="domain" description="Sulfatase N-terminal" evidence="3">
    <location>
        <begin position="35"/>
        <end position="463"/>
    </location>
</feature>
<evidence type="ECO:0000256" key="1">
    <source>
        <dbReference type="ARBA" id="ARBA00022723"/>
    </source>
</evidence>
<dbReference type="Pfam" id="PF00884">
    <property type="entry name" value="Sulfatase"/>
    <property type="match status" value="1"/>
</dbReference>
<dbReference type="AlphaFoldDB" id="A0ABD3Y4P1"/>
<accession>A0ABD3Y4P1</accession>
<keyword evidence="1" id="KW-0479">Metal-binding</keyword>
<dbReference type="GO" id="GO:0016787">
    <property type="term" value="F:hydrolase activity"/>
    <property type="evidence" value="ECO:0007669"/>
    <property type="project" value="UniProtKB-KW"/>
</dbReference>
<dbReference type="SUPFAM" id="SSF53649">
    <property type="entry name" value="Alkaline phosphatase-like"/>
    <property type="match status" value="1"/>
</dbReference>
<evidence type="ECO:0000259" key="3">
    <source>
        <dbReference type="Pfam" id="PF00884"/>
    </source>
</evidence>